<sequence>MSAAQDADAAKEDDAPALRKLFVAGIAIGALVALTLPTTTQERRRLTPDPQLNGCFEGAGWNSATRVDRLAALQEVNPDIPASIQTGPTRAWVLGRGSWESYSSDEVIPSACEEIDVVVAHSGADRCLLLSGAASSAVPHHVTRWERHPSSPTGWSVVSRIRESRQRMPGEGTRKRARTLAARLYSRLDDVFASLEPLLKKAAVHTHPAYKATMGSNTKGAVLIMCVNWGNLDLLMNFLRSACDKQIDIQNLIVFAADPKVEKALKAIGVLVFSHDALGSFTAGAARSYGDHTFVEMMWLKLTCVYLVNALGYDLLFQDADLYWWREPWSFFATRPDIDTFWMDDGARTSRFAPLYPNTGYYLIRHNPRTALLCETLVGMYDVVLAWQSHQAVVSQVLGEFHALHALTVKILDKIEFPSGKQFHHNRALFEKIKRKEFEPYCFHMCWTAGKADKLKFLKQDGLWYLEESCALKNLDADDAASVRRCGLGPATCAFVGGN</sequence>
<dbReference type="InterPro" id="IPR005069">
    <property type="entry name" value="Nucl-diP-sugar_transferase"/>
</dbReference>
<dbReference type="PANTHER" id="PTHR47032:SF1">
    <property type="entry name" value="UDP-D-XYLOSE:L-FUCOSE ALPHA-1,3-D-XYLOSYLTRANSFERASE-RELATED"/>
    <property type="match status" value="1"/>
</dbReference>
<gene>
    <name evidence="3" type="ORF">PECAL_6P10690</name>
</gene>
<feature type="transmembrane region" description="Helical" evidence="1">
    <location>
        <begin position="21"/>
        <end position="39"/>
    </location>
</feature>
<dbReference type="PANTHER" id="PTHR47032">
    <property type="entry name" value="UDP-D-XYLOSE:L-FUCOSE ALPHA-1,3-D-XYLOSYLTRANSFERASE-RELATED"/>
    <property type="match status" value="1"/>
</dbReference>
<evidence type="ECO:0000313" key="3">
    <source>
        <dbReference type="EMBL" id="CAH0379445.1"/>
    </source>
</evidence>
<dbReference type="GO" id="GO:0005794">
    <property type="term" value="C:Golgi apparatus"/>
    <property type="evidence" value="ECO:0007669"/>
    <property type="project" value="TreeGrafter"/>
</dbReference>
<keyword evidence="4" id="KW-1185">Reference proteome</keyword>
<organism evidence="3 4">
    <name type="scientific">Pelagomonas calceolata</name>
    <dbReference type="NCBI Taxonomy" id="35677"/>
    <lineage>
        <taxon>Eukaryota</taxon>
        <taxon>Sar</taxon>
        <taxon>Stramenopiles</taxon>
        <taxon>Ochrophyta</taxon>
        <taxon>Pelagophyceae</taxon>
        <taxon>Pelagomonadales</taxon>
        <taxon>Pelagomonadaceae</taxon>
        <taxon>Pelagomonas</taxon>
    </lineage>
</organism>
<dbReference type="InterPro" id="IPR052636">
    <property type="entry name" value="UDP-D-xylose:L-fucose_XylT"/>
</dbReference>
<protein>
    <recommendedName>
        <fullName evidence="2">Nucleotide-diphospho-sugar transferase domain-containing protein</fullName>
    </recommendedName>
</protein>
<proteinExistence type="predicted"/>
<dbReference type="Proteomes" id="UP000789595">
    <property type="component" value="Unassembled WGS sequence"/>
</dbReference>
<feature type="domain" description="Nucleotide-diphospho-sugar transferase" evidence="2">
    <location>
        <begin position="249"/>
        <end position="458"/>
    </location>
</feature>
<dbReference type="OrthoDB" id="540503at2759"/>
<evidence type="ECO:0000259" key="2">
    <source>
        <dbReference type="Pfam" id="PF03407"/>
    </source>
</evidence>
<dbReference type="GO" id="GO:0016757">
    <property type="term" value="F:glycosyltransferase activity"/>
    <property type="evidence" value="ECO:0007669"/>
    <property type="project" value="TreeGrafter"/>
</dbReference>
<dbReference type="AlphaFoldDB" id="A0A8J2WSU3"/>
<name>A0A8J2WSU3_9STRA</name>
<evidence type="ECO:0000313" key="4">
    <source>
        <dbReference type="Proteomes" id="UP000789595"/>
    </source>
</evidence>
<accession>A0A8J2WSU3</accession>
<evidence type="ECO:0000256" key="1">
    <source>
        <dbReference type="SAM" id="Phobius"/>
    </source>
</evidence>
<reference evidence="3" key="1">
    <citation type="submission" date="2021-11" db="EMBL/GenBank/DDBJ databases">
        <authorList>
            <consortium name="Genoscope - CEA"/>
            <person name="William W."/>
        </authorList>
    </citation>
    <scope>NUCLEOTIDE SEQUENCE</scope>
</reference>
<keyword evidence="1" id="KW-0472">Membrane</keyword>
<dbReference type="EMBL" id="CAKKNE010000006">
    <property type="protein sequence ID" value="CAH0379445.1"/>
    <property type="molecule type" value="Genomic_DNA"/>
</dbReference>
<keyword evidence="1" id="KW-1133">Transmembrane helix</keyword>
<keyword evidence="1" id="KW-0812">Transmembrane</keyword>
<dbReference type="Pfam" id="PF03407">
    <property type="entry name" value="Nucleotid_trans"/>
    <property type="match status" value="1"/>
</dbReference>
<comment type="caution">
    <text evidence="3">The sequence shown here is derived from an EMBL/GenBank/DDBJ whole genome shotgun (WGS) entry which is preliminary data.</text>
</comment>